<dbReference type="EMBL" id="CAJSLV010000060">
    <property type="protein sequence ID" value="CAG6395307.1"/>
    <property type="molecule type" value="Genomic_DNA"/>
</dbReference>
<evidence type="ECO:0000256" key="1">
    <source>
        <dbReference type="SAM" id="MobiDB-lite"/>
    </source>
</evidence>
<accession>A0A9W4DTJ4</accession>
<name>A0A9W4DTJ4_9ACTN</name>
<keyword evidence="3" id="KW-1185">Reference proteome</keyword>
<proteinExistence type="predicted"/>
<evidence type="ECO:0000313" key="3">
    <source>
        <dbReference type="Proteomes" id="UP001152519"/>
    </source>
</evidence>
<reference evidence="2" key="1">
    <citation type="submission" date="2021-05" db="EMBL/GenBank/DDBJ databases">
        <authorList>
            <person name="Arsene-Ploetze F."/>
        </authorList>
    </citation>
    <scope>NUCLEOTIDE SEQUENCE</scope>
    <source>
        <strain evidence="2">DSM 42138</strain>
    </source>
</reference>
<gene>
    <name evidence="2" type="ORF">SCOCK_300116</name>
</gene>
<protein>
    <submittedName>
        <fullName evidence="2">Uncharacterized protein</fullName>
    </submittedName>
</protein>
<evidence type="ECO:0000313" key="2">
    <source>
        <dbReference type="EMBL" id="CAG6395307.1"/>
    </source>
</evidence>
<comment type="caution">
    <text evidence="2">The sequence shown here is derived from an EMBL/GenBank/DDBJ whole genome shotgun (WGS) entry which is preliminary data.</text>
</comment>
<sequence>MGADKSSAQVTALIAGLLLALDVCTCARHRGIMIYRAPAPGLSRRDQRLRRPSPATGVRSRQ</sequence>
<dbReference type="AlphaFoldDB" id="A0A9W4DTJ4"/>
<organism evidence="2 3">
    <name type="scientific">Actinacidiphila cocklensis</name>
    <dbReference type="NCBI Taxonomy" id="887465"/>
    <lineage>
        <taxon>Bacteria</taxon>
        <taxon>Bacillati</taxon>
        <taxon>Actinomycetota</taxon>
        <taxon>Actinomycetes</taxon>
        <taxon>Kitasatosporales</taxon>
        <taxon>Streptomycetaceae</taxon>
        <taxon>Actinacidiphila</taxon>
    </lineage>
</organism>
<feature type="region of interest" description="Disordered" evidence="1">
    <location>
        <begin position="42"/>
        <end position="62"/>
    </location>
</feature>
<dbReference type="Proteomes" id="UP001152519">
    <property type="component" value="Unassembled WGS sequence"/>
</dbReference>